<protein>
    <submittedName>
        <fullName evidence="1">Uncharacterized protein</fullName>
    </submittedName>
</protein>
<accession>A0AAW0KV07</accession>
<dbReference type="AlphaFoldDB" id="A0AAW0KV07"/>
<proteinExistence type="predicted"/>
<gene>
    <name evidence="1" type="ORF">CFP56_012768</name>
</gene>
<name>A0AAW0KV07_QUESU</name>
<sequence>MLVERLKEYIINNFWFSQGKLNNGENDGELDVRFANGEDANNYVKDVDEEKLQEVLESEIEAFNQAFHAGIVHLIGKGAGIGKRFLINCAFNFLKKNLSQSENVFDIPRKHM</sequence>
<reference evidence="1 2" key="1">
    <citation type="journal article" date="2018" name="Sci. Data">
        <title>The draft genome sequence of cork oak.</title>
        <authorList>
            <person name="Ramos A.M."/>
            <person name="Usie A."/>
            <person name="Barbosa P."/>
            <person name="Barros P.M."/>
            <person name="Capote T."/>
            <person name="Chaves I."/>
            <person name="Simoes F."/>
            <person name="Abreu I."/>
            <person name="Carrasquinho I."/>
            <person name="Faro C."/>
            <person name="Guimaraes J.B."/>
            <person name="Mendonca D."/>
            <person name="Nobrega F."/>
            <person name="Rodrigues L."/>
            <person name="Saibo N.J.M."/>
            <person name="Varela M.C."/>
            <person name="Egas C."/>
            <person name="Matos J."/>
            <person name="Miguel C.M."/>
            <person name="Oliveira M.M."/>
            <person name="Ricardo C.P."/>
            <person name="Goncalves S."/>
        </authorList>
    </citation>
    <scope>NUCLEOTIDE SEQUENCE [LARGE SCALE GENOMIC DNA]</scope>
    <source>
        <strain evidence="2">cv. HL8</strain>
    </source>
</reference>
<organism evidence="1 2">
    <name type="scientific">Quercus suber</name>
    <name type="common">Cork oak</name>
    <dbReference type="NCBI Taxonomy" id="58331"/>
    <lineage>
        <taxon>Eukaryota</taxon>
        <taxon>Viridiplantae</taxon>
        <taxon>Streptophyta</taxon>
        <taxon>Embryophyta</taxon>
        <taxon>Tracheophyta</taxon>
        <taxon>Spermatophyta</taxon>
        <taxon>Magnoliopsida</taxon>
        <taxon>eudicotyledons</taxon>
        <taxon>Gunneridae</taxon>
        <taxon>Pentapetalae</taxon>
        <taxon>rosids</taxon>
        <taxon>fabids</taxon>
        <taxon>Fagales</taxon>
        <taxon>Fagaceae</taxon>
        <taxon>Quercus</taxon>
    </lineage>
</organism>
<keyword evidence="2" id="KW-1185">Reference proteome</keyword>
<dbReference type="Proteomes" id="UP000237347">
    <property type="component" value="Unassembled WGS sequence"/>
</dbReference>
<evidence type="ECO:0000313" key="1">
    <source>
        <dbReference type="EMBL" id="KAK7843287.1"/>
    </source>
</evidence>
<dbReference type="EMBL" id="PKMF04000207">
    <property type="protein sequence ID" value="KAK7843287.1"/>
    <property type="molecule type" value="Genomic_DNA"/>
</dbReference>
<comment type="caution">
    <text evidence="1">The sequence shown here is derived from an EMBL/GenBank/DDBJ whole genome shotgun (WGS) entry which is preliminary data.</text>
</comment>
<evidence type="ECO:0000313" key="2">
    <source>
        <dbReference type="Proteomes" id="UP000237347"/>
    </source>
</evidence>